<evidence type="ECO:0000313" key="13">
    <source>
        <dbReference type="Ensembl" id="ENSSFOP00015063492.1"/>
    </source>
</evidence>
<evidence type="ECO:0000259" key="12">
    <source>
        <dbReference type="PROSITE" id="PS50994"/>
    </source>
</evidence>
<dbReference type="Gene3D" id="3.30.70.270">
    <property type="match status" value="2"/>
</dbReference>
<dbReference type="InterPro" id="IPR043128">
    <property type="entry name" value="Rev_trsase/Diguanyl_cyclase"/>
</dbReference>
<keyword evidence="8" id="KW-0695">RNA-directed DNA polymerase</keyword>
<keyword evidence="7" id="KW-0378">Hydrolase</keyword>
<dbReference type="InterPro" id="IPR050951">
    <property type="entry name" value="Retrovirus_Pol_polyprotein"/>
</dbReference>
<dbReference type="Pfam" id="PF00665">
    <property type="entry name" value="rve"/>
    <property type="match status" value="1"/>
</dbReference>
<evidence type="ECO:0000256" key="1">
    <source>
        <dbReference type="ARBA" id="ARBA00010879"/>
    </source>
</evidence>
<evidence type="ECO:0000256" key="9">
    <source>
        <dbReference type="ARBA" id="ARBA00039658"/>
    </source>
</evidence>
<dbReference type="InterPro" id="IPR041373">
    <property type="entry name" value="RT_RNaseH"/>
</dbReference>
<feature type="region of interest" description="Disordered" evidence="10">
    <location>
        <begin position="70"/>
        <end position="106"/>
    </location>
</feature>
<dbReference type="PROSITE" id="PS50994">
    <property type="entry name" value="INTEGRASE"/>
    <property type="match status" value="1"/>
</dbReference>
<keyword evidence="6" id="KW-0255">Endonuclease</keyword>
<organism evidence="13 14">
    <name type="scientific">Scleropages formosus</name>
    <name type="common">Asian bonytongue</name>
    <name type="synonym">Osteoglossum formosum</name>
    <dbReference type="NCBI Taxonomy" id="113540"/>
    <lineage>
        <taxon>Eukaryota</taxon>
        <taxon>Metazoa</taxon>
        <taxon>Chordata</taxon>
        <taxon>Craniata</taxon>
        <taxon>Vertebrata</taxon>
        <taxon>Euteleostomi</taxon>
        <taxon>Actinopterygii</taxon>
        <taxon>Neopterygii</taxon>
        <taxon>Teleostei</taxon>
        <taxon>Osteoglossocephala</taxon>
        <taxon>Osteoglossomorpha</taxon>
        <taxon>Osteoglossiformes</taxon>
        <taxon>Osteoglossidae</taxon>
        <taxon>Scleropages</taxon>
    </lineage>
</organism>
<dbReference type="Proteomes" id="UP000694397">
    <property type="component" value="Chromosome 17"/>
</dbReference>
<dbReference type="Gene3D" id="3.10.10.10">
    <property type="entry name" value="HIV Type 1 Reverse Transcriptase, subunit A, domain 1"/>
    <property type="match status" value="1"/>
</dbReference>
<dbReference type="GO" id="GO:0015074">
    <property type="term" value="P:DNA integration"/>
    <property type="evidence" value="ECO:0007669"/>
    <property type="project" value="InterPro"/>
</dbReference>
<evidence type="ECO:0000256" key="4">
    <source>
        <dbReference type="ARBA" id="ARBA00022695"/>
    </source>
</evidence>
<dbReference type="InterPro" id="IPR000477">
    <property type="entry name" value="RT_dom"/>
</dbReference>
<dbReference type="PANTHER" id="PTHR37984:SF5">
    <property type="entry name" value="PROTEIN NYNRIN-LIKE"/>
    <property type="match status" value="1"/>
</dbReference>
<dbReference type="EC" id="3.1.26.4" evidence="2"/>
<keyword evidence="14" id="KW-1185">Reference proteome</keyword>
<dbReference type="FunFam" id="3.10.20.370:FF:000001">
    <property type="entry name" value="Retrovirus-related Pol polyprotein from transposon 17.6-like protein"/>
    <property type="match status" value="1"/>
</dbReference>
<feature type="domain" description="Integrase catalytic" evidence="12">
    <location>
        <begin position="773"/>
        <end position="932"/>
    </location>
</feature>
<dbReference type="Gene3D" id="3.30.420.10">
    <property type="entry name" value="Ribonuclease H-like superfamily/Ribonuclease H"/>
    <property type="match status" value="1"/>
</dbReference>
<reference evidence="13 14" key="1">
    <citation type="submission" date="2019-04" db="EMBL/GenBank/DDBJ databases">
        <authorList>
            <consortium name="Wellcome Sanger Institute Data Sharing"/>
        </authorList>
    </citation>
    <scope>NUCLEOTIDE SEQUENCE [LARGE SCALE GENOMIC DNA]</scope>
</reference>
<evidence type="ECO:0000256" key="6">
    <source>
        <dbReference type="ARBA" id="ARBA00022759"/>
    </source>
</evidence>
<dbReference type="Pfam" id="PF17921">
    <property type="entry name" value="Integrase_H2C2"/>
    <property type="match status" value="1"/>
</dbReference>
<dbReference type="SUPFAM" id="SSF56672">
    <property type="entry name" value="DNA/RNA polymerases"/>
    <property type="match status" value="1"/>
</dbReference>
<dbReference type="Ensembl" id="ENSSFOT00015069321.1">
    <property type="protein sequence ID" value="ENSSFOP00015063492.1"/>
    <property type="gene ID" value="ENSSFOG00015032332.1"/>
</dbReference>
<keyword evidence="3" id="KW-0808">Transferase</keyword>
<dbReference type="FunFam" id="3.30.420.10:FF:000032">
    <property type="entry name" value="Retrovirus-related Pol polyprotein from transposon 297-like Protein"/>
    <property type="match status" value="1"/>
</dbReference>
<feature type="compositionally biased region" description="Basic and acidic residues" evidence="10">
    <location>
        <begin position="1049"/>
        <end position="1061"/>
    </location>
</feature>
<dbReference type="Pfam" id="PF22938">
    <property type="entry name" value="Integrase_p58_C"/>
    <property type="match status" value="1"/>
</dbReference>
<feature type="compositionally biased region" description="Pro residues" evidence="10">
    <location>
        <begin position="1062"/>
        <end position="1077"/>
    </location>
</feature>
<name>A0A8C9VQR8_SCLFO</name>
<feature type="region of interest" description="Disordered" evidence="10">
    <location>
        <begin position="1049"/>
        <end position="1089"/>
    </location>
</feature>
<dbReference type="Pfam" id="PF00078">
    <property type="entry name" value="RVT_1"/>
    <property type="match status" value="1"/>
</dbReference>
<evidence type="ECO:0000256" key="7">
    <source>
        <dbReference type="ARBA" id="ARBA00022801"/>
    </source>
</evidence>
<dbReference type="Gene3D" id="3.10.20.370">
    <property type="match status" value="1"/>
</dbReference>
<evidence type="ECO:0000256" key="3">
    <source>
        <dbReference type="ARBA" id="ARBA00022679"/>
    </source>
</evidence>
<dbReference type="GO" id="GO:0003964">
    <property type="term" value="F:RNA-directed DNA polymerase activity"/>
    <property type="evidence" value="ECO:0007669"/>
    <property type="project" value="UniProtKB-KW"/>
</dbReference>
<dbReference type="OrthoDB" id="6761011at2759"/>
<dbReference type="FunFam" id="1.10.340.70:FF:000001">
    <property type="entry name" value="Retrovirus-related Pol polyprotein from transposon gypsy-like Protein"/>
    <property type="match status" value="1"/>
</dbReference>
<dbReference type="InterPro" id="IPR036397">
    <property type="entry name" value="RNaseH_sf"/>
</dbReference>
<dbReference type="Pfam" id="PF17917">
    <property type="entry name" value="RT_RNaseH"/>
    <property type="match status" value="1"/>
</dbReference>
<dbReference type="CDD" id="cd09274">
    <property type="entry name" value="RNase_HI_RT_Ty3"/>
    <property type="match status" value="1"/>
</dbReference>
<evidence type="ECO:0000256" key="5">
    <source>
        <dbReference type="ARBA" id="ARBA00022722"/>
    </source>
</evidence>
<proteinExistence type="inferred from homology"/>
<reference evidence="13" key="3">
    <citation type="submission" date="2025-09" db="UniProtKB">
        <authorList>
            <consortium name="Ensembl"/>
        </authorList>
    </citation>
    <scope>IDENTIFICATION</scope>
</reference>
<dbReference type="CDD" id="cd01647">
    <property type="entry name" value="RT_LTR"/>
    <property type="match status" value="1"/>
</dbReference>
<evidence type="ECO:0000313" key="14">
    <source>
        <dbReference type="Proteomes" id="UP000694397"/>
    </source>
</evidence>
<dbReference type="InterPro" id="IPR001584">
    <property type="entry name" value="Integrase_cat-core"/>
</dbReference>
<dbReference type="InterPro" id="IPR043502">
    <property type="entry name" value="DNA/RNA_pol_sf"/>
</dbReference>
<evidence type="ECO:0000256" key="8">
    <source>
        <dbReference type="ARBA" id="ARBA00022918"/>
    </source>
</evidence>
<dbReference type="GeneTree" id="ENSGT01100000263500"/>
<evidence type="ECO:0000259" key="11">
    <source>
        <dbReference type="PROSITE" id="PS50878"/>
    </source>
</evidence>
<evidence type="ECO:0000256" key="2">
    <source>
        <dbReference type="ARBA" id="ARBA00012180"/>
    </source>
</evidence>
<comment type="similarity">
    <text evidence="1">Belongs to the beta type-B retroviral polymerase family. HERV class-II K(HML-2) pol subfamily.</text>
</comment>
<reference evidence="13" key="2">
    <citation type="submission" date="2025-08" db="UniProtKB">
        <authorList>
            <consortium name="Ensembl"/>
        </authorList>
    </citation>
    <scope>IDENTIFICATION</scope>
</reference>
<dbReference type="PANTHER" id="PTHR37984">
    <property type="entry name" value="PROTEIN CBG26694"/>
    <property type="match status" value="1"/>
</dbReference>
<dbReference type="Gene3D" id="1.10.340.70">
    <property type="match status" value="1"/>
</dbReference>
<sequence length="1109" mass="123638">MWGKRRLRLAVGNQLLEHEFWLAEIQDPCIIGMDLLAEAGAVLDLGRRSLQLAGENIALTHMRRRRKNLKTRALSASSRVQGTGAAHQMAVEGEPEAHSGGSSGAGCVTQPSATTREAVQMLWQRSGAELEEGQREQLRELLNAFMDIFAARDEDCTKTDLVRHHIETGGAAPIRLRPHRLALAKRQIAEEKVREMAAAGIIEPSSSPWSAPAVLVQKKDGSWRFCVDYRRLNAVTKQDSYPLPRIDDALDCIAGSQWFSSLDLRSGYWQVALAPEAREKTAFTLGRGLWHFTVMPFGLCNAAATFERLMERVLSDVPRSRCIVYLDDLLVHASSFESALANLKEVFAAIRAAGLKLHPAKCNLLQRQVKFLGHVVDANGVSTDPDKVRQVRDWPAPENVSELQSFLGLASYYRRFVRGFADIAAPLHRLTAKGTPFEWTPECAAAFHRLRGALASAPVLALPIPGRTFIVDTDASDQGIGAVLSQAGDGGERVVAFYSRRLSRPEKNYCVTRRELLAVVAGIKHFRPYLYGTRFLLRTDHASLTWLLNFKEPEGQIARWLELLQGYDFEVQHRPGRLHTNADALSRRPCSAGSCRHCVRLEERRATAEETCAVLAADAASDGGSTNDTELFRRAQEADPELAVVRGFLQSGQRPPWTAVAPHGPTVKSYCSQWDSLEVRGGLLYRRWEGPVPGQVLWQLLVPRSLKEDVLQRVHGPAGIGHFGVAKTLHRLRQRFHWAGCRQDMELFVHCCDACTARKGPSDRSHTPLQRLQSGAPMERVGVDVLGPFPRTDRGNRYVLVAMDYFTKWPEAYAVPDQSAATTAERLVEEMFCRFGAPENLHSDQGRNFESQVMKEVCDRLGVWKTRTTPLHPQSDGLVERFNRTLTTQLSVLTSRHQRDWDRHLPLVLWACRSAVQESTGCTPALLMFGRELRTPVDLAFGSPPEPEVGGEVGPEYLRQLRRRLESAHAFARRHLTEAGGRQKRAYDTQCRGCPLAPGDRVWVYNPRRKRGLCPKLTDSWVGPCVILGRLSDVVYRVRMGPGRRPVVLHRDRLAPYHPKEPAPGPPGESPPGPAGSPSPHRPRRARRLPLHLRDFVLSGSTVAGTADC</sequence>
<accession>A0A8C9VQR8</accession>
<dbReference type="InterPro" id="IPR041588">
    <property type="entry name" value="Integrase_H2C2"/>
</dbReference>
<dbReference type="FunFam" id="3.30.70.270:FF:000020">
    <property type="entry name" value="Transposon Tf2-6 polyprotein-like Protein"/>
    <property type="match status" value="1"/>
</dbReference>
<protein>
    <recommendedName>
        <fullName evidence="9">Gypsy retrotransposon integrase-like protein 1</fullName>
        <ecNumber evidence="2">3.1.26.4</ecNumber>
    </recommendedName>
</protein>
<dbReference type="SUPFAM" id="SSF53098">
    <property type="entry name" value="Ribonuclease H-like"/>
    <property type="match status" value="1"/>
</dbReference>
<keyword evidence="5" id="KW-0540">Nuclease</keyword>
<keyword evidence="4" id="KW-0548">Nucleotidyltransferase</keyword>
<dbReference type="AlphaFoldDB" id="A0A8C9VQR8"/>
<evidence type="ECO:0000256" key="10">
    <source>
        <dbReference type="SAM" id="MobiDB-lite"/>
    </source>
</evidence>
<dbReference type="GO" id="GO:0004523">
    <property type="term" value="F:RNA-DNA hybrid ribonuclease activity"/>
    <property type="evidence" value="ECO:0007669"/>
    <property type="project" value="UniProtKB-EC"/>
</dbReference>
<dbReference type="InterPro" id="IPR054465">
    <property type="entry name" value="Integrase_p58-like_C"/>
</dbReference>
<dbReference type="PROSITE" id="PS50878">
    <property type="entry name" value="RT_POL"/>
    <property type="match status" value="1"/>
</dbReference>
<dbReference type="GO" id="GO:0003676">
    <property type="term" value="F:nucleic acid binding"/>
    <property type="evidence" value="ECO:0007669"/>
    <property type="project" value="InterPro"/>
</dbReference>
<feature type="domain" description="Reverse transcriptase" evidence="11">
    <location>
        <begin position="197"/>
        <end position="376"/>
    </location>
</feature>
<dbReference type="InterPro" id="IPR012337">
    <property type="entry name" value="RNaseH-like_sf"/>
</dbReference>